<name>A0AAQ3KB06_9LILI</name>
<feature type="compositionally biased region" description="Acidic residues" evidence="5">
    <location>
        <begin position="261"/>
        <end position="273"/>
    </location>
</feature>
<evidence type="ECO:0000313" key="7">
    <source>
        <dbReference type="EMBL" id="WOL05170.1"/>
    </source>
</evidence>
<sequence>MESSSSSSRKDPGWKYLREVIPNNTNRLICGFCDKITNRGISRGKQHLVGGYRNVKACTKCPPHVREEIKEYMGKKAATSSVNFDASSSIPDFEDLDYGEEEEGLQRSAKKKPNVKGPLDLLFTPSDEEVVKKRKETMMKQTTINEAYQEVMGGLLDAIERLVPRFEEQDLISNQLSIYANSDGIFGKPMAIRHRSIKSPEEPERLTRSIRQKDKVKASSSKVPSHRRLINESSGEEEEEEKEDGEGNTLPFQYSKHFDYEIDEDQDLDLDDE</sequence>
<reference evidence="7 8" key="1">
    <citation type="submission" date="2023-10" db="EMBL/GenBank/DDBJ databases">
        <title>Chromosome-scale genome assembly provides insights into flower coloration mechanisms of Canna indica.</title>
        <authorList>
            <person name="Li C."/>
        </authorList>
    </citation>
    <scope>NUCLEOTIDE SEQUENCE [LARGE SCALE GENOMIC DNA]</scope>
    <source>
        <tissue evidence="7">Flower</tissue>
    </source>
</reference>
<evidence type="ECO:0000256" key="2">
    <source>
        <dbReference type="ARBA" id="ARBA00022771"/>
    </source>
</evidence>
<keyword evidence="3" id="KW-0862">Zinc</keyword>
<dbReference type="Proteomes" id="UP001327560">
    <property type="component" value="Chromosome 4"/>
</dbReference>
<accession>A0AAQ3KB06</accession>
<keyword evidence="1" id="KW-0479">Metal-binding</keyword>
<evidence type="ECO:0000259" key="6">
    <source>
        <dbReference type="PROSITE" id="PS50808"/>
    </source>
</evidence>
<organism evidence="7 8">
    <name type="scientific">Canna indica</name>
    <name type="common">Indian-shot</name>
    <dbReference type="NCBI Taxonomy" id="4628"/>
    <lineage>
        <taxon>Eukaryota</taxon>
        <taxon>Viridiplantae</taxon>
        <taxon>Streptophyta</taxon>
        <taxon>Embryophyta</taxon>
        <taxon>Tracheophyta</taxon>
        <taxon>Spermatophyta</taxon>
        <taxon>Magnoliopsida</taxon>
        <taxon>Liliopsida</taxon>
        <taxon>Zingiberales</taxon>
        <taxon>Cannaceae</taxon>
        <taxon>Canna</taxon>
    </lineage>
</organism>
<dbReference type="AlphaFoldDB" id="A0AAQ3KB06"/>
<keyword evidence="2 4" id="KW-0863">Zinc-finger</keyword>
<dbReference type="GO" id="GO:0003677">
    <property type="term" value="F:DNA binding"/>
    <property type="evidence" value="ECO:0007669"/>
    <property type="project" value="InterPro"/>
</dbReference>
<evidence type="ECO:0000256" key="5">
    <source>
        <dbReference type="SAM" id="MobiDB-lite"/>
    </source>
</evidence>
<feature type="compositionally biased region" description="Acidic residues" evidence="5">
    <location>
        <begin position="234"/>
        <end position="246"/>
    </location>
</feature>
<dbReference type="InterPro" id="IPR003656">
    <property type="entry name" value="Znf_BED"/>
</dbReference>
<gene>
    <name evidence="7" type="ORF">Cni_G13896</name>
</gene>
<dbReference type="GO" id="GO:0008270">
    <property type="term" value="F:zinc ion binding"/>
    <property type="evidence" value="ECO:0007669"/>
    <property type="project" value="UniProtKB-KW"/>
</dbReference>
<keyword evidence="8" id="KW-1185">Reference proteome</keyword>
<dbReference type="PANTHER" id="PTHR46951">
    <property type="entry name" value="BED-TYPE DOMAIN-CONTAINING PROTEIN"/>
    <property type="match status" value="1"/>
</dbReference>
<feature type="domain" description="BED-type" evidence="6">
    <location>
        <begin position="8"/>
        <end position="65"/>
    </location>
</feature>
<dbReference type="PANTHER" id="PTHR46951:SF2">
    <property type="entry name" value="BED-TYPE DOMAIN-CONTAINING PROTEIN"/>
    <property type="match status" value="1"/>
</dbReference>
<evidence type="ECO:0000256" key="4">
    <source>
        <dbReference type="PROSITE-ProRule" id="PRU00027"/>
    </source>
</evidence>
<evidence type="ECO:0000313" key="8">
    <source>
        <dbReference type="Proteomes" id="UP001327560"/>
    </source>
</evidence>
<dbReference type="EMBL" id="CP136893">
    <property type="protein sequence ID" value="WOL05170.1"/>
    <property type="molecule type" value="Genomic_DNA"/>
</dbReference>
<evidence type="ECO:0000256" key="3">
    <source>
        <dbReference type="ARBA" id="ARBA00022833"/>
    </source>
</evidence>
<evidence type="ECO:0000256" key="1">
    <source>
        <dbReference type="ARBA" id="ARBA00022723"/>
    </source>
</evidence>
<protein>
    <recommendedName>
        <fullName evidence="6">BED-type domain-containing protein</fullName>
    </recommendedName>
</protein>
<feature type="compositionally biased region" description="Basic and acidic residues" evidence="5">
    <location>
        <begin position="198"/>
        <end position="217"/>
    </location>
</feature>
<proteinExistence type="predicted"/>
<feature type="region of interest" description="Disordered" evidence="5">
    <location>
        <begin position="194"/>
        <end position="273"/>
    </location>
</feature>
<dbReference type="PROSITE" id="PS50808">
    <property type="entry name" value="ZF_BED"/>
    <property type="match status" value="1"/>
</dbReference>